<evidence type="ECO:0000313" key="2">
    <source>
        <dbReference type="EMBL" id="EQC36080.1"/>
    </source>
</evidence>
<sequence length="186" mass="20174">MLSMLARSAPRCSLVARCFSSDSAREKLRVLTTKSFVYAARDHPKTLVYVCALEASATFEVTVNEGAAVVDWPKVLQRELGLDFLPGVIKGLRDLDVVNFKHPVDSADGHVEDTDGADTVDAEEETSTMATSTGRHESDTTSTTFPCETTNAASLRVEKDGESVLLQAGANVYDAYADAFFKQLCQ</sequence>
<feature type="region of interest" description="Disordered" evidence="1">
    <location>
        <begin position="108"/>
        <end position="147"/>
    </location>
</feature>
<proteinExistence type="predicted"/>
<protein>
    <submittedName>
        <fullName evidence="2">Uncharacterized protein</fullName>
    </submittedName>
</protein>
<dbReference type="VEuPathDB" id="FungiDB:SDRG_06199"/>
<dbReference type="GeneID" id="19946926"/>
<dbReference type="RefSeq" id="XP_008610186.1">
    <property type="nucleotide sequence ID" value="XM_008611964.1"/>
</dbReference>
<name>T0QQC6_SAPDV</name>
<dbReference type="EMBL" id="JH767148">
    <property type="protein sequence ID" value="EQC36080.1"/>
    <property type="molecule type" value="Genomic_DNA"/>
</dbReference>
<reference evidence="2 3" key="1">
    <citation type="submission" date="2012-04" db="EMBL/GenBank/DDBJ databases">
        <title>The Genome Sequence of Saprolegnia declina VS20.</title>
        <authorList>
            <consortium name="The Broad Institute Genome Sequencing Platform"/>
            <person name="Russ C."/>
            <person name="Nusbaum C."/>
            <person name="Tyler B."/>
            <person name="van West P."/>
            <person name="Dieguez-Uribeondo J."/>
            <person name="de Bruijn I."/>
            <person name="Tripathy S."/>
            <person name="Jiang R."/>
            <person name="Young S.K."/>
            <person name="Zeng Q."/>
            <person name="Gargeya S."/>
            <person name="Fitzgerald M."/>
            <person name="Haas B."/>
            <person name="Abouelleil A."/>
            <person name="Alvarado L."/>
            <person name="Arachchi H.M."/>
            <person name="Berlin A."/>
            <person name="Chapman S.B."/>
            <person name="Goldberg J."/>
            <person name="Griggs A."/>
            <person name="Gujja S."/>
            <person name="Hansen M."/>
            <person name="Howarth C."/>
            <person name="Imamovic A."/>
            <person name="Larimer J."/>
            <person name="McCowen C."/>
            <person name="Montmayeur A."/>
            <person name="Murphy C."/>
            <person name="Neiman D."/>
            <person name="Pearson M."/>
            <person name="Priest M."/>
            <person name="Roberts A."/>
            <person name="Saif S."/>
            <person name="Shea T."/>
            <person name="Sisk P."/>
            <person name="Sykes S."/>
            <person name="Wortman J."/>
            <person name="Nusbaum C."/>
            <person name="Birren B."/>
        </authorList>
    </citation>
    <scope>NUCLEOTIDE SEQUENCE [LARGE SCALE GENOMIC DNA]</scope>
    <source>
        <strain evidence="2 3">VS20</strain>
    </source>
</reference>
<feature type="compositionally biased region" description="Acidic residues" evidence="1">
    <location>
        <begin position="114"/>
        <end position="126"/>
    </location>
</feature>
<keyword evidence="3" id="KW-1185">Reference proteome</keyword>
<organism evidence="2 3">
    <name type="scientific">Saprolegnia diclina (strain VS20)</name>
    <dbReference type="NCBI Taxonomy" id="1156394"/>
    <lineage>
        <taxon>Eukaryota</taxon>
        <taxon>Sar</taxon>
        <taxon>Stramenopiles</taxon>
        <taxon>Oomycota</taxon>
        <taxon>Saprolegniomycetes</taxon>
        <taxon>Saprolegniales</taxon>
        <taxon>Saprolegniaceae</taxon>
        <taxon>Saprolegnia</taxon>
    </lineage>
</organism>
<evidence type="ECO:0000313" key="3">
    <source>
        <dbReference type="Proteomes" id="UP000030762"/>
    </source>
</evidence>
<gene>
    <name evidence="2" type="ORF">SDRG_06199</name>
</gene>
<dbReference type="AlphaFoldDB" id="T0QQC6"/>
<dbReference type="Proteomes" id="UP000030762">
    <property type="component" value="Unassembled WGS sequence"/>
</dbReference>
<accession>T0QQC6</accession>
<dbReference type="InParanoid" id="T0QQC6"/>
<evidence type="ECO:0000256" key="1">
    <source>
        <dbReference type="SAM" id="MobiDB-lite"/>
    </source>
</evidence>